<dbReference type="GO" id="GO:0005669">
    <property type="term" value="C:transcription factor TFIID complex"/>
    <property type="evidence" value="ECO:0007669"/>
    <property type="project" value="InterPro"/>
</dbReference>
<dbReference type="GO" id="GO:0046695">
    <property type="term" value="C:SLIK (SAGA-like) complex"/>
    <property type="evidence" value="ECO:0007669"/>
    <property type="project" value="InterPro"/>
</dbReference>
<dbReference type="PANTHER" id="PTHR10221:SF9">
    <property type="entry name" value="TRANSCRIPTION INITIATION FACTOR TFIID SUBUNIT 6"/>
    <property type="match status" value="1"/>
</dbReference>
<gene>
    <name evidence="8" type="ORF">EDS130_LOCUS17944</name>
    <name evidence="9" type="ORF">XAT740_LOCUS34200</name>
</gene>
<evidence type="ECO:0000256" key="3">
    <source>
        <dbReference type="ARBA" id="ARBA00023015"/>
    </source>
</evidence>
<reference evidence="8" key="1">
    <citation type="submission" date="2021-02" db="EMBL/GenBank/DDBJ databases">
        <authorList>
            <person name="Nowell W R."/>
        </authorList>
    </citation>
    <scope>NUCLEOTIDE SEQUENCE</scope>
</reference>
<dbReference type="AlphaFoldDB" id="A0A814L8F0"/>
<evidence type="ECO:0000256" key="2">
    <source>
        <dbReference type="ARBA" id="ARBA00007688"/>
    </source>
</evidence>
<keyword evidence="3" id="KW-0805">Transcription regulation</keyword>
<organism evidence="8 11">
    <name type="scientific">Adineta ricciae</name>
    <name type="common">Rotifer</name>
    <dbReference type="NCBI Taxonomy" id="249248"/>
    <lineage>
        <taxon>Eukaryota</taxon>
        <taxon>Metazoa</taxon>
        <taxon>Spiralia</taxon>
        <taxon>Gnathifera</taxon>
        <taxon>Rotifera</taxon>
        <taxon>Eurotatoria</taxon>
        <taxon>Bdelloidea</taxon>
        <taxon>Adinetida</taxon>
        <taxon>Adinetidae</taxon>
        <taxon>Adineta</taxon>
    </lineage>
</organism>
<sequence>MIWLDSLPNDWWIPYQSTTKFSTECIREVTIELLFAVRNLIIDTRTYARACKRDCLRVNDFENALENRNIRHSSLENLENDMQEKKSCVISISSLIQSNDQLPRTIKKLQLTMHWLAIDGQQPITSENPLPNFSQGHSNHRQREKKTLSTELSEQSPMIQQLFHLASSTQINRKDLHEHVHPLTKNNLTIKPICPLNLSARRLPINNQTPTIPSFSSLLGHELSLEQQFYFKMLTESYLNGTDQQQSNTVRCLSSDAALQPLLPRLLLFISKGIETNVHLHDFDFLSRLLSLLMNLLNNRFLSFDKYLHTILPSLLTCLICIFETPKLDMTSSINDSISHSMIWTIREQASNLIHHFQQKYSFVSCLTDRITSVIKSLFINNDERISFSIVYACCRTLLLIDMEQYHSFIIDTLRNGRKMYTFESDCDLDYTSQERIFREKINELLVKYNLNLEND</sequence>
<comment type="subcellular location">
    <subcellularLocation>
        <location evidence="1">Nucleus</location>
    </subcellularLocation>
</comment>
<dbReference type="EMBL" id="CAJNOR010003322">
    <property type="protein sequence ID" value="CAF1402137.1"/>
    <property type="molecule type" value="Genomic_DNA"/>
</dbReference>
<dbReference type="Proteomes" id="UP000663828">
    <property type="component" value="Unassembled WGS sequence"/>
</dbReference>
<dbReference type="OrthoDB" id="361039at2759"/>
<comment type="caution">
    <text evidence="8">The sequence shown here is derived from an EMBL/GenBank/DDBJ whole genome shotgun (WGS) entry which is preliminary data.</text>
</comment>
<comment type="similarity">
    <text evidence="2">Belongs to the TAF6 family.</text>
</comment>
<dbReference type="InterPro" id="IPR046344">
    <property type="entry name" value="TAF6_C_sf"/>
</dbReference>
<accession>A0A814L8F0</accession>
<evidence type="ECO:0000259" key="7">
    <source>
        <dbReference type="Pfam" id="PF07571"/>
    </source>
</evidence>
<name>A0A814L8F0_ADIRI</name>
<evidence type="ECO:0000256" key="5">
    <source>
        <dbReference type="ARBA" id="ARBA00023242"/>
    </source>
</evidence>
<keyword evidence="4" id="KW-0804">Transcription</keyword>
<feature type="compositionally biased region" description="Polar residues" evidence="6">
    <location>
        <begin position="126"/>
        <end position="137"/>
    </location>
</feature>
<evidence type="ECO:0000313" key="11">
    <source>
        <dbReference type="Proteomes" id="UP000663852"/>
    </source>
</evidence>
<dbReference type="Proteomes" id="UP000663852">
    <property type="component" value="Unassembled WGS sequence"/>
</dbReference>
<feature type="region of interest" description="Disordered" evidence="6">
    <location>
        <begin position="126"/>
        <end position="153"/>
    </location>
</feature>
<evidence type="ECO:0000313" key="10">
    <source>
        <dbReference type="Proteomes" id="UP000663828"/>
    </source>
</evidence>
<evidence type="ECO:0000256" key="6">
    <source>
        <dbReference type="SAM" id="MobiDB-lite"/>
    </source>
</evidence>
<feature type="domain" description="TAF6 C-terminal HEAT repeat" evidence="7">
    <location>
        <begin position="221"/>
        <end position="414"/>
    </location>
</feature>
<dbReference type="GO" id="GO:0051123">
    <property type="term" value="P:RNA polymerase II preinitiation complex assembly"/>
    <property type="evidence" value="ECO:0007669"/>
    <property type="project" value="TreeGrafter"/>
</dbReference>
<dbReference type="Gene3D" id="1.25.40.770">
    <property type="entry name" value="TAF6, C-terminal HEAT repeat domain"/>
    <property type="match status" value="1"/>
</dbReference>
<dbReference type="Pfam" id="PF07571">
    <property type="entry name" value="TAF6_C"/>
    <property type="match status" value="1"/>
</dbReference>
<keyword evidence="10" id="KW-1185">Reference proteome</keyword>
<dbReference type="EMBL" id="CAJNOJ010000082">
    <property type="protein sequence ID" value="CAF1061636.1"/>
    <property type="molecule type" value="Genomic_DNA"/>
</dbReference>
<evidence type="ECO:0000313" key="9">
    <source>
        <dbReference type="EMBL" id="CAF1402137.1"/>
    </source>
</evidence>
<evidence type="ECO:0000313" key="8">
    <source>
        <dbReference type="EMBL" id="CAF1061636.1"/>
    </source>
</evidence>
<dbReference type="GO" id="GO:0016251">
    <property type="term" value="F:RNA polymerase II general transcription initiation factor activity"/>
    <property type="evidence" value="ECO:0007669"/>
    <property type="project" value="InterPro"/>
</dbReference>
<keyword evidence="5" id="KW-0539">Nucleus</keyword>
<dbReference type="GO" id="GO:0003713">
    <property type="term" value="F:transcription coactivator activity"/>
    <property type="evidence" value="ECO:0007669"/>
    <property type="project" value="TreeGrafter"/>
</dbReference>
<protein>
    <recommendedName>
        <fullName evidence="7">TAF6 C-terminal HEAT repeat domain-containing protein</fullName>
    </recommendedName>
</protein>
<dbReference type="GO" id="GO:0000124">
    <property type="term" value="C:SAGA complex"/>
    <property type="evidence" value="ECO:0007669"/>
    <property type="project" value="InterPro"/>
</dbReference>
<evidence type="ECO:0000256" key="1">
    <source>
        <dbReference type="ARBA" id="ARBA00004123"/>
    </source>
</evidence>
<evidence type="ECO:0000256" key="4">
    <source>
        <dbReference type="ARBA" id="ARBA00023163"/>
    </source>
</evidence>
<dbReference type="InterPro" id="IPR037796">
    <property type="entry name" value="TAF6"/>
</dbReference>
<dbReference type="InterPro" id="IPR011442">
    <property type="entry name" value="TAF6_C"/>
</dbReference>
<dbReference type="PANTHER" id="PTHR10221">
    <property type="entry name" value="TRANSCRIPTION INITIATION FACTOR TFIID SUBUNIT 6"/>
    <property type="match status" value="1"/>
</dbReference>
<proteinExistence type="inferred from homology"/>